<dbReference type="Pfam" id="PF05991">
    <property type="entry name" value="NYN_YacP"/>
    <property type="match status" value="1"/>
</dbReference>
<evidence type="ECO:0000313" key="2">
    <source>
        <dbReference type="Proteomes" id="UP000092024"/>
    </source>
</evidence>
<dbReference type="EMBL" id="LYPA01000027">
    <property type="protein sequence ID" value="OBR68311.1"/>
    <property type="molecule type" value="Genomic_DNA"/>
</dbReference>
<accession>A0A1A5YRR2</accession>
<dbReference type="InterPro" id="IPR010298">
    <property type="entry name" value="YacP-like"/>
</dbReference>
<dbReference type="CDD" id="cd10912">
    <property type="entry name" value="PIN_YacP-like"/>
    <property type="match status" value="1"/>
</dbReference>
<dbReference type="RefSeq" id="WP_068679404.1">
    <property type="nucleotide sequence ID" value="NZ_LYPA01000027.1"/>
</dbReference>
<dbReference type="OrthoDB" id="9792160at2"/>
<protein>
    <submittedName>
        <fullName evidence="1">RNA-binding protein</fullName>
    </submittedName>
</protein>
<name>A0A1A5YRR2_9BACL</name>
<dbReference type="AlphaFoldDB" id="A0A1A5YRR2"/>
<reference evidence="1 2" key="1">
    <citation type="submission" date="2016-05" db="EMBL/GenBank/DDBJ databases">
        <title>Paenibacillus oryzae. sp. nov., isolated from the rice root.</title>
        <authorList>
            <person name="Zhang J."/>
            <person name="Zhang X."/>
        </authorList>
    </citation>
    <scope>NUCLEOTIDE SEQUENCE [LARGE SCALE GENOMIC DNA]</scope>
    <source>
        <strain evidence="1 2">1DrF-4</strain>
    </source>
</reference>
<evidence type="ECO:0000313" key="1">
    <source>
        <dbReference type="EMBL" id="OBR68311.1"/>
    </source>
</evidence>
<proteinExistence type="predicted"/>
<comment type="caution">
    <text evidence="1">The sequence shown here is derived from an EMBL/GenBank/DDBJ whole genome shotgun (WGS) entry which is preliminary data.</text>
</comment>
<gene>
    <name evidence="1" type="ORF">A7K91_14700</name>
</gene>
<dbReference type="PANTHER" id="PTHR34547:SF1">
    <property type="entry name" value="YACP-LIKE NYN DOMAIN PROTEIN"/>
    <property type="match status" value="1"/>
</dbReference>
<organism evidence="1 2">
    <name type="scientific">Paenibacillus oryzae</name>
    <dbReference type="NCBI Taxonomy" id="1844972"/>
    <lineage>
        <taxon>Bacteria</taxon>
        <taxon>Bacillati</taxon>
        <taxon>Bacillota</taxon>
        <taxon>Bacilli</taxon>
        <taxon>Bacillales</taxon>
        <taxon>Paenibacillaceae</taxon>
        <taxon>Paenibacillus</taxon>
    </lineage>
</organism>
<dbReference type="PANTHER" id="PTHR34547">
    <property type="entry name" value="YACP-LIKE NYN DOMAIN PROTEIN"/>
    <property type="match status" value="1"/>
</dbReference>
<dbReference type="Proteomes" id="UP000092024">
    <property type="component" value="Unassembled WGS sequence"/>
</dbReference>
<keyword evidence="2" id="KW-1185">Reference proteome</keyword>
<dbReference type="STRING" id="1844972.A7K91_14700"/>
<sequence>MARKNDVLLVDGYNIIGAWPELERLKEQDLEDARDRLLDMLADYQGFTGMQIYVIFDAHQVSGLGSTYKQHKLIIVYTREKETADECIERLCTELISRRRNVYVATSDLVEQHVAFGKGALRVSARELYIDITQNVKVIRDSIREGVDKPGKRNTLDQNISLDVWSKLERMRRGDK</sequence>